<dbReference type="InterPro" id="IPR006187">
    <property type="entry name" value="Claudin"/>
</dbReference>
<evidence type="ECO:0000256" key="1">
    <source>
        <dbReference type="ARBA" id="ARBA00008295"/>
    </source>
</evidence>
<dbReference type="Proteomes" id="UP000812440">
    <property type="component" value="Chromosome 5"/>
</dbReference>
<dbReference type="InterPro" id="IPR017974">
    <property type="entry name" value="Claudin_CS"/>
</dbReference>
<evidence type="ECO:0000256" key="4">
    <source>
        <dbReference type="ARBA" id="ARBA00022692"/>
    </source>
</evidence>
<evidence type="ECO:0000256" key="5">
    <source>
        <dbReference type="ARBA" id="ARBA00022949"/>
    </source>
</evidence>
<gene>
    <name evidence="9" type="ORF">GDO86_010277</name>
</gene>
<keyword evidence="4 8" id="KW-0812">Transmembrane</keyword>
<comment type="function">
    <text evidence="8">Claudins function as major constituents of the tight junction complexes that regulate the permeability of epithelia.</text>
</comment>
<dbReference type="PROSITE" id="PS01346">
    <property type="entry name" value="CLAUDIN"/>
    <property type="match status" value="1"/>
</dbReference>
<protein>
    <recommendedName>
        <fullName evidence="8">Claudin</fullName>
    </recommendedName>
</protein>
<reference evidence="9" key="1">
    <citation type="thesis" date="2020" institute="ProQuest LLC" country="789 East Eisenhower Parkway, Ann Arbor, MI, USA">
        <title>Comparative Genomics and Chromosome Evolution.</title>
        <authorList>
            <person name="Mudd A.B."/>
        </authorList>
    </citation>
    <scope>NUCLEOTIDE SEQUENCE</scope>
    <source>
        <strain evidence="9">Female2</strain>
        <tissue evidence="9">Blood</tissue>
    </source>
</reference>
<keyword evidence="6 8" id="KW-1133">Transmembrane helix</keyword>
<evidence type="ECO:0000256" key="6">
    <source>
        <dbReference type="ARBA" id="ARBA00022989"/>
    </source>
</evidence>
<comment type="subcellular location">
    <subcellularLocation>
        <location evidence="8">Cell junction</location>
        <location evidence="8">Tight junction</location>
    </subcellularLocation>
    <subcellularLocation>
        <location evidence="8">Cell membrane</location>
        <topology evidence="8">Multi-pass membrane protein</topology>
    </subcellularLocation>
</comment>
<feature type="transmembrane region" description="Helical" evidence="8">
    <location>
        <begin position="149"/>
        <end position="170"/>
    </location>
</feature>
<keyword evidence="10" id="KW-1185">Reference proteome</keyword>
<dbReference type="GO" id="GO:0005886">
    <property type="term" value="C:plasma membrane"/>
    <property type="evidence" value="ECO:0007669"/>
    <property type="project" value="UniProtKB-SubCell"/>
</dbReference>
<dbReference type="FunFam" id="1.20.140.150:FF:000001">
    <property type="entry name" value="Claudin"/>
    <property type="match status" value="1"/>
</dbReference>
<dbReference type="GO" id="GO:0005198">
    <property type="term" value="F:structural molecule activity"/>
    <property type="evidence" value="ECO:0007669"/>
    <property type="project" value="InterPro"/>
</dbReference>
<dbReference type="Pfam" id="PF00822">
    <property type="entry name" value="PMP22_Claudin"/>
    <property type="match status" value="1"/>
</dbReference>
<sequence>MSLVGCLTIGITLSNERWKTSSVHGSVITTSIVYENLWKSCAEQSTGISNCKRFDSMLSLPAHTQICRALMIVSLVLGFISCILSLFGLKCTKFGTSNENTKGKIALTGGLIFILSGLFCMVAVSWYAAMITVQFFDPRYLGTKYELGPALYIGWAGSLLAILGGSLLCCSCKRKKKMKTGGYKYNYSEPGKEFREFKEINEKSRAYV</sequence>
<accession>A0A8T2JSR8</accession>
<feature type="transmembrane region" description="Helical" evidence="8">
    <location>
        <begin position="69"/>
        <end position="89"/>
    </location>
</feature>
<dbReference type="EMBL" id="JAACNH010000004">
    <property type="protein sequence ID" value="KAG8445436.1"/>
    <property type="molecule type" value="Genomic_DNA"/>
</dbReference>
<comment type="similarity">
    <text evidence="1 8">Belongs to the claudin family.</text>
</comment>
<keyword evidence="2 8" id="KW-0796">Tight junction</keyword>
<proteinExistence type="inferred from homology"/>
<evidence type="ECO:0000256" key="8">
    <source>
        <dbReference type="RuleBase" id="RU060637"/>
    </source>
</evidence>
<dbReference type="PANTHER" id="PTHR12002">
    <property type="entry name" value="CLAUDIN"/>
    <property type="match status" value="1"/>
</dbReference>
<keyword evidence="7 8" id="KW-0472">Membrane</keyword>
<dbReference type="PRINTS" id="PR01077">
    <property type="entry name" value="CLAUDIN"/>
</dbReference>
<dbReference type="OrthoDB" id="9936647at2759"/>
<keyword evidence="5 8" id="KW-0965">Cell junction</keyword>
<dbReference type="GO" id="GO:0005923">
    <property type="term" value="C:bicellular tight junction"/>
    <property type="evidence" value="ECO:0007669"/>
    <property type="project" value="UniProtKB-SubCell"/>
</dbReference>
<name>A0A8T2JSR8_9PIPI</name>
<organism evidence="9 10">
    <name type="scientific">Hymenochirus boettgeri</name>
    <name type="common">Congo dwarf clawed frog</name>
    <dbReference type="NCBI Taxonomy" id="247094"/>
    <lineage>
        <taxon>Eukaryota</taxon>
        <taxon>Metazoa</taxon>
        <taxon>Chordata</taxon>
        <taxon>Craniata</taxon>
        <taxon>Vertebrata</taxon>
        <taxon>Euteleostomi</taxon>
        <taxon>Amphibia</taxon>
        <taxon>Batrachia</taxon>
        <taxon>Anura</taxon>
        <taxon>Pipoidea</taxon>
        <taxon>Pipidae</taxon>
        <taxon>Pipinae</taxon>
        <taxon>Hymenochirus</taxon>
    </lineage>
</organism>
<keyword evidence="3 8" id="KW-1003">Cell membrane</keyword>
<dbReference type="AlphaFoldDB" id="A0A8T2JSR8"/>
<comment type="caution">
    <text evidence="9">The sequence shown here is derived from an EMBL/GenBank/DDBJ whole genome shotgun (WGS) entry which is preliminary data.</text>
</comment>
<evidence type="ECO:0000313" key="10">
    <source>
        <dbReference type="Proteomes" id="UP000812440"/>
    </source>
</evidence>
<evidence type="ECO:0000256" key="2">
    <source>
        <dbReference type="ARBA" id="ARBA00022427"/>
    </source>
</evidence>
<evidence type="ECO:0000256" key="3">
    <source>
        <dbReference type="ARBA" id="ARBA00022475"/>
    </source>
</evidence>
<comment type="caution">
    <text evidence="8">Lacks conserved residue(s) required for the propagation of feature annotation.</text>
</comment>
<feature type="transmembrane region" description="Helical" evidence="8">
    <location>
        <begin position="110"/>
        <end position="129"/>
    </location>
</feature>
<evidence type="ECO:0000256" key="7">
    <source>
        <dbReference type="ARBA" id="ARBA00023136"/>
    </source>
</evidence>
<dbReference type="InterPro" id="IPR004031">
    <property type="entry name" value="PMP22/EMP/MP20/Claudin"/>
</dbReference>
<evidence type="ECO:0000313" key="9">
    <source>
        <dbReference type="EMBL" id="KAG8445436.1"/>
    </source>
</evidence>
<dbReference type="Gene3D" id="1.20.140.150">
    <property type="match status" value="1"/>
</dbReference>